<evidence type="ECO:0000313" key="9">
    <source>
        <dbReference type="EMBL" id="KAF4672615.1"/>
    </source>
</evidence>
<dbReference type="CDD" id="cd05471">
    <property type="entry name" value="pepsin_like"/>
    <property type="match status" value="1"/>
</dbReference>
<keyword evidence="5" id="KW-0378">Hydrolase</keyword>
<comment type="caution">
    <text evidence="9">The sequence shown here is derived from an EMBL/GenBank/DDBJ whole genome shotgun (WGS) entry which is preliminary data.</text>
</comment>
<dbReference type="InterPro" id="IPR001969">
    <property type="entry name" value="Aspartic_peptidase_AS"/>
</dbReference>
<evidence type="ECO:0000256" key="2">
    <source>
        <dbReference type="ARBA" id="ARBA00022670"/>
    </source>
</evidence>
<evidence type="ECO:0000256" key="6">
    <source>
        <dbReference type="ARBA" id="ARBA00023145"/>
    </source>
</evidence>
<dbReference type="GO" id="GO:0006508">
    <property type="term" value="P:proteolysis"/>
    <property type="evidence" value="ECO:0007669"/>
    <property type="project" value="UniProtKB-KW"/>
</dbReference>
<gene>
    <name evidence="9" type="ORF">FOL47_000303</name>
</gene>
<feature type="chain" id="PRO_5029465746" description="Peptidase A1 domain-containing protein" evidence="7">
    <location>
        <begin position="23"/>
        <end position="366"/>
    </location>
</feature>
<dbReference type="PANTHER" id="PTHR47965:SF12">
    <property type="entry name" value="ASPARTIC PROTEINASE 3-RELATED"/>
    <property type="match status" value="1"/>
</dbReference>
<sequence>MSGFIIPLLVLSMVNELFVTVGQVIRVTTHRPNIPTYGYAILGDVAVDGQMMHALVDTGSSALYFTWKHWYEYFTRPGACATLLTGCYQCPKGCTVGPLTFIKYTDGTEVDIFSHQGQLVFAAGAVSPIQFGLVAGQQPTPNVVAPMSSIGLGLREVPGYRSLMAQLQGKIAGPTFAMFIRSSSSPHTIPKGELLLGGGDPHLYVAPLRYVPLLSQQEYLVTIDTLQVAGGRKKTGINKSILIDSGGQGLVIPQSFAGGFIQDISDQVSKAAKTKVQISWIPALRIWEFGCSYISYFPMLFVGLGRGGSVLLTMAGKHYTRNFHGICSLAISQSPGDSWFLPGFIFIDRYVEFQPSQRRIGFANLI</sequence>
<organism evidence="9 10">
    <name type="scientific">Perkinsus chesapeaki</name>
    <name type="common">Clam parasite</name>
    <name type="synonym">Perkinsus andrewsi</name>
    <dbReference type="NCBI Taxonomy" id="330153"/>
    <lineage>
        <taxon>Eukaryota</taxon>
        <taxon>Sar</taxon>
        <taxon>Alveolata</taxon>
        <taxon>Perkinsozoa</taxon>
        <taxon>Perkinsea</taxon>
        <taxon>Perkinsida</taxon>
        <taxon>Perkinsidae</taxon>
        <taxon>Perkinsus</taxon>
    </lineage>
</organism>
<keyword evidence="10" id="KW-1185">Reference proteome</keyword>
<protein>
    <recommendedName>
        <fullName evidence="8">Peptidase A1 domain-containing protein</fullName>
    </recommendedName>
</protein>
<reference evidence="9 10" key="1">
    <citation type="submission" date="2020-04" db="EMBL/GenBank/DDBJ databases">
        <title>Perkinsus chesapeaki whole genome sequence.</title>
        <authorList>
            <person name="Bogema D.R."/>
        </authorList>
    </citation>
    <scope>NUCLEOTIDE SEQUENCE [LARGE SCALE GENOMIC DNA]</scope>
    <source>
        <strain evidence="9">ATCC PRA-425</strain>
    </source>
</reference>
<dbReference type="InterPro" id="IPR001461">
    <property type="entry name" value="Aspartic_peptidase_A1"/>
</dbReference>
<keyword evidence="3 7" id="KW-0732">Signal</keyword>
<dbReference type="Gene3D" id="2.40.70.10">
    <property type="entry name" value="Acid Proteases"/>
    <property type="match status" value="2"/>
</dbReference>
<evidence type="ECO:0000313" key="10">
    <source>
        <dbReference type="Proteomes" id="UP000591131"/>
    </source>
</evidence>
<dbReference type="InterPro" id="IPR033121">
    <property type="entry name" value="PEPTIDASE_A1"/>
</dbReference>
<accession>A0A7J6MM46</accession>
<evidence type="ECO:0000256" key="1">
    <source>
        <dbReference type="ARBA" id="ARBA00007447"/>
    </source>
</evidence>
<dbReference type="Pfam" id="PF00026">
    <property type="entry name" value="Asp"/>
    <property type="match status" value="1"/>
</dbReference>
<keyword evidence="4" id="KW-0064">Aspartyl protease</keyword>
<dbReference type="OrthoDB" id="771136at2759"/>
<feature type="signal peptide" evidence="7">
    <location>
        <begin position="1"/>
        <end position="22"/>
    </location>
</feature>
<evidence type="ECO:0000256" key="7">
    <source>
        <dbReference type="SAM" id="SignalP"/>
    </source>
</evidence>
<evidence type="ECO:0000256" key="5">
    <source>
        <dbReference type="ARBA" id="ARBA00022801"/>
    </source>
</evidence>
<keyword evidence="2" id="KW-0645">Protease</keyword>
<dbReference type="PROSITE" id="PS51767">
    <property type="entry name" value="PEPTIDASE_A1"/>
    <property type="match status" value="1"/>
</dbReference>
<dbReference type="EMBL" id="JAAPAO010000104">
    <property type="protein sequence ID" value="KAF4672615.1"/>
    <property type="molecule type" value="Genomic_DNA"/>
</dbReference>
<name>A0A7J6MM46_PERCH</name>
<comment type="similarity">
    <text evidence="1">Belongs to the peptidase A1 family.</text>
</comment>
<proteinExistence type="inferred from homology"/>
<dbReference type="Proteomes" id="UP000591131">
    <property type="component" value="Unassembled WGS sequence"/>
</dbReference>
<evidence type="ECO:0000256" key="3">
    <source>
        <dbReference type="ARBA" id="ARBA00022729"/>
    </source>
</evidence>
<feature type="domain" description="Peptidase A1" evidence="8">
    <location>
        <begin position="39"/>
        <end position="363"/>
    </location>
</feature>
<dbReference type="PROSITE" id="PS00141">
    <property type="entry name" value="ASP_PROTEASE"/>
    <property type="match status" value="1"/>
</dbReference>
<dbReference type="InterPro" id="IPR034164">
    <property type="entry name" value="Pepsin-like_dom"/>
</dbReference>
<dbReference type="SUPFAM" id="SSF50630">
    <property type="entry name" value="Acid proteases"/>
    <property type="match status" value="1"/>
</dbReference>
<dbReference type="GO" id="GO:0004190">
    <property type="term" value="F:aspartic-type endopeptidase activity"/>
    <property type="evidence" value="ECO:0007669"/>
    <property type="project" value="UniProtKB-KW"/>
</dbReference>
<dbReference type="InterPro" id="IPR021109">
    <property type="entry name" value="Peptidase_aspartic_dom_sf"/>
</dbReference>
<evidence type="ECO:0000256" key="4">
    <source>
        <dbReference type="ARBA" id="ARBA00022750"/>
    </source>
</evidence>
<keyword evidence="6" id="KW-0865">Zymogen</keyword>
<dbReference type="PANTHER" id="PTHR47965">
    <property type="entry name" value="ASPARTYL PROTEASE-RELATED"/>
    <property type="match status" value="1"/>
</dbReference>
<dbReference type="AlphaFoldDB" id="A0A7J6MM46"/>
<evidence type="ECO:0000259" key="8">
    <source>
        <dbReference type="PROSITE" id="PS51767"/>
    </source>
</evidence>